<evidence type="ECO:0000313" key="1">
    <source>
        <dbReference type="EMBL" id="MBU3837662.1"/>
    </source>
</evidence>
<gene>
    <name evidence="1" type="ORF">H9777_04955</name>
</gene>
<accession>A0A948TAL9</accession>
<reference evidence="1" key="1">
    <citation type="journal article" date="2021" name="PeerJ">
        <title>Extensive microbial diversity within the chicken gut microbiome revealed by metagenomics and culture.</title>
        <authorList>
            <person name="Gilroy R."/>
            <person name="Ravi A."/>
            <person name="Getino M."/>
            <person name="Pursley I."/>
            <person name="Horton D.L."/>
            <person name="Alikhan N.F."/>
            <person name="Baker D."/>
            <person name="Gharbi K."/>
            <person name="Hall N."/>
            <person name="Watson M."/>
            <person name="Adriaenssens E.M."/>
            <person name="Foster-Nyarko E."/>
            <person name="Jarju S."/>
            <person name="Secka A."/>
            <person name="Antonio M."/>
            <person name="Oren A."/>
            <person name="Chaudhuri R.R."/>
            <person name="La Ragione R."/>
            <person name="Hildebrand F."/>
            <person name="Pallen M.J."/>
        </authorList>
    </citation>
    <scope>NUCLEOTIDE SEQUENCE</scope>
    <source>
        <strain evidence="1">G4-2901</strain>
    </source>
</reference>
<protein>
    <submittedName>
        <fullName evidence="1">Uncharacterized protein</fullName>
    </submittedName>
</protein>
<proteinExistence type="predicted"/>
<dbReference type="Proteomes" id="UP000783796">
    <property type="component" value="Unassembled WGS sequence"/>
</dbReference>
<reference evidence="1" key="2">
    <citation type="submission" date="2021-04" db="EMBL/GenBank/DDBJ databases">
        <authorList>
            <person name="Gilroy R."/>
        </authorList>
    </citation>
    <scope>NUCLEOTIDE SEQUENCE</scope>
    <source>
        <strain evidence="1">G4-2901</strain>
    </source>
</reference>
<dbReference type="EMBL" id="JAHLFW010000047">
    <property type="protein sequence ID" value="MBU3837662.1"/>
    <property type="molecule type" value="Genomic_DNA"/>
</dbReference>
<name>A0A948TAL9_9BACT</name>
<organism evidence="1 2">
    <name type="scientific">Candidatus Phocaeicola faecigallinarum</name>
    <dbReference type="NCBI Taxonomy" id="2838732"/>
    <lineage>
        <taxon>Bacteria</taxon>
        <taxon>Pseudomonadati</taxon>
        <taxon>Bacteroidota</taxon>
        <taxon>Bacteroidia</taxon>
        <taxon>Bacteroidales</taxon>
        <taxon>Bacteroidaceae</taxon>
        <taxon>Phocaeicola</taxon>
    </lineage>
</organism>
<dbReference type="AlphaFoldDB" id="A0A948TAL9"/>
<sequence length="86" mass="10127">MPHSYLKVVGNPEYRCNNSSPRYMRENHYAILVFRLKISYVFKYKISITLLLILTCPGKSFLNPLAKIHNLIDNREYRASNYQVTS</sequence>
<comment type="caution">
    <text evidence="1">The sequence shown here is derived from an EMBL/GenBank/DDBJ whole genome shotgun (WGS) entry which is preliminary data.</text>
</comment>
<evidence type="ECO:0000313" key="2">
    <source>
        <dbReference type="Proteomes" id="UP000783796"/>
    </source>
</evidence>